<dbReference type="GO" id="GO:0005886">
    <property type="term" value="C:plasma membrane"/>
    <property type="evidence" value="ECO:0007669"/>
    <property type="project" value="UniProtKB-SubCell"/>
</dbReference>
<keyword evidence="7 11" id="KW-0573">Peptidoglycan synthesis</keyword>
<name>A0A6J4TGA5_9SPHN</name>
<dbReference type="PANTHER" id="PTHR30400:SF0">
    <property type="entry name" value="BIOSYNTHETIC PEPTIDOGLYCAN TRANSGLYCOSYLASE"/>
    <property type="match status" value="1"/>
</dbReference>
<organism evidence="14">
    <name type="scientific">uncultured Sphingomonas sp</name>
    <dbReference type="NCBI Taxonomy" id="158754"/>
    <lineage>
        <taxon>Bacteria</taxon>
        <taxon>Pseudomonadati</taxon>
        <taxon>Pseudomonadota</taxon>
        <taxon>Alphaproteobacteria</taxon>
        <taxon>Sphingomonadales</taxon>
        <taxon>Sphingomonadaceae</taxon>
        <taxon>Sphingomonas</taxon>
        <taxon>environmental samples</taxon>
    </lineage>
</organism>
<dbReference type="InterPro" id="IPR036950">
    <property type="entry name" value="PBP_transglycosylase"/>
</dbReference>
<dbReference type="InterPro" id="IPR023346">
    <property type="entry name" value="Lysozyme-like_dom_sf"/>
</dbReference>
<keyword evidence="3 11" id="KW-0328">Glycosyltransferase</keyword>
<feature type="compositionally biased region" description="Pro residues" evidence="12">
    <location>
        <begin position="294"/>
        <end position="304"/>
    </location>
</feature>
<evidence type="ECO:0000256" key="12">
    <source>
        <dbReference type="SAM" id="MobiDB-lite"/>
    </source>
</evidence>
<keyword evidence="1 11" id="KW-1003">Cell membrane</keyword>
<feature type="compositionally biased region" description="Pro residues" evidence="12">
    <location>
        <begin position="312"/>
        <end position="331"/>
    </location>
</feature>
<dbReference type="GO" id="GO:0016763">
    <property type="term" value="F:pentosyltransferase activity"/>
    <property type="evidence" value="ECO:0007669"/>
    <property type="project" value="InterPro"/>
</dbReference>
<dbReference type="GO" id="GO:0071555">
    <property type="term" value="P:cell wall organization"/>
    <property type="evidence" value="ECO:0007669"/>
    <property type="project" value="UniProtKB-KW"/>
</dbReference>
<evidence type="ECO:0000259" key="13">
    <source>
        <dbReference type="Pfam" id="PF00912"/>
    </source>
</evidence>
<comment type="similarity">
    <text evidence="11">Belongs to the glycosyltransferase 51 family.</text>
</comment>
<dbReference type="GO" id="GO:0009274">
    <property type="term" value="C:peptidoglycan-based cell wall"/>
    <property type="evidence" value="ECO:0007669"/>
    <property type="project" value="InterPro"/>
</dbReference>
<dbReference type="InterPro" id="IPR001264">
    <property type="entry name" value="Glyco_trans_51"/>
</dbReference>
<evidence type="ECO:0000256" key="9">
    <source>
        <dbReference type="ARBA" id="ARBA00023136"/>
    </source>
</evidence>
<accession>A0A6J4TGA5</accession>
<dbReference type="EMBL" id="CADCWA010000128">
    <property type="protein sequence ID" value="CAA9522622.1"/>
    <property type="molecule type" value="Genomic_DNA"/>
</dbReference>
<gene>
    <name evidence="11" type="primary">mtgA</name>
    <name evidence="14" type="ORF">AVDCRST_MAG31-1698</name>
</gene>
<dbReference type="SUPFAM" id="SSF53955">
    <property type="entry name" value="Lysozyme-like"/>
    <property type="match status" value="1"/>
</dbReference>
<dbReference type="Gene3D" id="1.10.3810.10">
    <property type="entry name" value="Biosynthetic peptidoglycan transglycosylase-like"/>
    <property type="match status" value="1"/>
</dbReference>
<evidence type="ECO:0000313" key="14">
    <source>
        <dbReference type="EMBL" id="CAA9522622.1"/>
    </source>
</evidence>
<evidence type="ECO:0000256" key="3">
    <source>
        <dbReference type="ARBA" id="ARBA00022676"/>
    </source>
</evidence>
<dbReference type="PANTHER" id="PTHR30400">
    <property type="entry name" value="MONOFUNCTIONAL BIOSYNTHETIC PEPTIDOGLYCAN TRANSGLYCOSYLASE"/>
    <property type="match status" value="1"/>
</dbReference>
<evidence type="ECO:0000256" key="8">
    <source>
        <dbReference type="ARBA" id="ARBA00022989"/>
    </source>
</evidence>
<keyword evidence="2 11" id="KW-0997">Cell inner membrane</keyword>
<dbReference type="UniPathway" id="UPA00219"/>
<feature type="transmembrane region" description="Helical" evidence="11">
    <location>
        <begin position="24"/>
        <end position="49"/>
    </location>
</feature>
<dbReference type="HAMAP" id="MF_00766">
    <property type="entry name" value="PGT_MtgA"/>
    <property type="match status" value="1"/>
</dbReference>
<dbReference type="NCBIfam" id="TIGR02070">
    <property type="entry name" value="mono_pep_trsgly"/>
    <property type="match status" value="1"/>
</dbReference>
<keyword evidence="4 11" id="KW-0808">Transferase</keyword>
<evidence type="ECO:0000256" key="10">
    <source>
        <dbReference type="ARBA" id="ARBA00023316"/>
    </source>
</evidence>
<evidence type="ECO:0000256" key="4">
    <source>
        <dbReference type="ARBA" id="ARBA00022679"/>
    </source>
</evidence>
<dbReference type="AlphaFoldDB" id="A0A6J4TGA5"/>
<dbReference type="GO" id="GO:0008955">
    <property type="term" value="F:peptidoglycan glycosyltransferase activity"/>
    <property type="evidence" value="ECO:0007669"/>
    <property type="project" value="UniProtKB-UniRule"/>
</dbReference>
<reference evidence="14" key="1">
    <citation type="submission" date="2020-02" db="EMBL/GenBank/DDBJ databases">
        <authorList>
            <person name="Meier V. D."/>
        </authorList>
    </citation>
    <scope>NUCLEOTIDE SEQUENCE</scope>
    <source>
        <strain evidence="14">AVDCRST_MAG31</strain>
    </source>
</reference>
<dbReference type="GO" id="GO:0008360">
    <property type="term" value="P:regulation of cell shape"/>
    <property type="evidence" value="ECO:0007669"/>
    <property type="project" value="UniProtKB-KW"/>
</dbReference>
<sequence length="338" mass="36664">MARSATAIPPHQRKIAHRSVPARVLLFLLKLVVALLLLSVLWVVAYRFINPPVTATMVSDLLAGRGADAKWMGIDRIDRDMVRAAIAAEDSKFCRHSGFDLEAIEDALKSNASGGRIRGGSTISQQTAKNAFLWQGGGYFRKGLEAWFTLLIEQLWGKRRIMEVYLNIAETGVGTYGVNAGAQRYYGHDASAMSRQEAARIAAVLPLPKERGAVAPKGFTRRYGNSIAARVGVVARDRLDRCVYQGAAAPIDKAPPPSRKPQRLPGEEYESARPLPPLDEVVRDLPEASNLPLEVPPEAAPAPEPEPEPSLEQPPPSEEPAEAPPPPPPAEELPGNAM</sequence>
<feature type="domain" description="Glycosyl transferase family 51" evidence="13">
    <location>
        <begin position="66"/>
        <end position="213"/>
    </location>
</feature>
<comment type="pathway">
    <text evidence="11">Cell wall biogenesis; peptidoglycan biosynthesis.</text>
</comment>
<evidence type="ECO:0000256" key="11">
    <source>
        <dbReference type="HAMAP-Rule" id="MF_00766"/>
    </source>
</evidence>
<keyword evidence="5 11" id="KW-0812">Transmembrane</keyword>
<dbReference type="InterPro" id="IPR011812">
    <property type="entry name" value="Pep_trsgly"/>
</dbReference>
<evidence type="ECO:0000256" key="5">
    <source>
        <dbReference type="ARBA" id="ARBA00022692"/>
    </source>
</evidence>
<evidence type="ECO:0000256" key="7">
    <source>
        <dbReference type="ARBA" id="ARBA00022984"/>
    </source>
</evidence>
<comment type="subcellular location">
    <subcellularLocation>
        <location evidence="11">Cell inner membrane</location>
        <topology evidence="11">Single-pass membrane protein</topology>
    </subcellularLocation>
</comment>
<comment type="catalytic activity">
    <reaction evidence="11">
        <text>[GlcNAc-(1-&gt;4)-Mur2Ac(oyl-L-Ala-gamma-D-Glu-L-Lys-D-Ala-D-Ala)](n)-di-trans,octa-cis-undecaprenyl diphosphate + beta-D-GlcNAc-(1-&gt;4)-Mur2Ac(oyl-L-Ala-gamma-D-Glu-L-Lys-D-Ala-D-Ala)-di-trans,octa-cis-undecaprenyl diphosphate = [GlcNAc-(1-&gt;4)-Mur2Ac(oyl-L-Ala-gamma-D-Glu-L-Lys-D-Ala-D-Ala)](n+1)-di-trans,octa-cis-undecaprenyl diphosphate + di-trans,octa-cis-undecaprenyl diphosphate + H(+)</text>
        <dbReference type="Rhea" id="RHEA:23708"/>
        <dbReference type="Rhea" id="RHEA-COMP:9602"/>
        <dbReference type="Rhea" id="RHEA-COMP:9603"/>
        <dbReference type="ChEBI" id="CHEBI:15378"/>
        <dbReference type="ChEBI" id="CHEBI:58405"/>
        <dbReference type="ChEBI" id="CHEBI:60033"/>
        <dbReference type="ChEBI" id="CHEBI:78435"/>
        <dbReference type="EC" id="2.4.99.28"/>
    </reaction>
</comment>
<dbReference type="GO" id="GO:0009252">
    <property type="term" value="P:peptidoglycan biosynthetic process"/>
    <property type="evidence" value="ECO:0007669"/>
    <property type="project" value="UniProtKB-UniRule"/>
</dbReference>
<evidence type="ECO:0000256" key="6">
    <source>
        <dbReference type="ARBA" id="ARBA00022960"/>
    </source>
</evidence>
<keyword evidence="10 11" id="KW-0961">Cell wall biogenesis/degradation</keyword>
<comment type="function">
    <text evidence="11">Peptidoglycan polymerase that catalyzes glycan chain elongation from lipid-linked precursors.</text>
</comment>
<evidence type="ECO:0000256" key="2">
    <source>
        <dbReference type="ARBA" id="ARBA00022519"/>
    </source>
</evidence>
<evidence type="ECO:0000256" key="1">
    <source>
        <dbReference type="ARBA" id="ARBA00022475"/>
    </source>
</evidence>
<dbReference type="EC" id="2.4.99.28" evidence="11"/>
<dbReference type="Pfam" id="PF00912">
    <property type="entry name" value="Transgly"/>
    <property type="match status" value="1"/>
</dbReference>
<proteinExistence type="inferred from homology"/>
<protein>
    <recommendedName>
        <fullName evidence="11">Biosynthetic peptidoglycan transglycosylase</fullName>
        <ecNumber evidence="11">2.4.99.28</ecNumber>
    </recommendedName>
    <alternativeName>
        <fullName evidence="11">Glycan polymerase</fullName>
    </alternativeName>
    <alternativeName>
        <fullName evidence="11">Peptidoglycan glycosyltransferase MtgA</fullName>
        <shortName evidence="11">PGT</shortName>
    </alternativeName>
</protein>
<keyword evidence="8 11" id="KW-1133">Transmembrane helix</keyword>
<feature type="region of interest" description="Disordered" evidence="12">
    <location>
        <begin position="249"/>
        <end position="338"/>
    </location>
</feature>
<keyword evidence="9 11" id="KW-0472">Membrane</keyword>
<keyword evidence="6 11" id="KW-0133">Cell shape</keyword>